<evidence type="ECO:0000313" key="1">
    <source>
        <dbReference type="EMBL" id="SHI43835.1"/>
    </source>
</evidence>
<reference evidence="1 2" key="1">
    <citation type="submission" date="2016-11" db="EMBL/GenBank/DDBJ databases">
        <authorList>
            <person name="Jaros S."/>
            <person name="Januszkiewicz K."/>
            <person name="Wedrychowicz H."/>
        </authorList>
    </citation>
    <scope>NUCLEOTIDE SEQUENCE [LARGE SCALE GENOMIC DNA]</scope>
    <source>
        <strain evidence="1 2">DSM 21864</strain>
    </source>
</reference>
<gene>
    <name evidence="1" type="ORF">SAMN05444401_0633</name>
</gene>
<protein>
    <submittedName>
        <fullName evidence="1">Uncharacterized protein</fullName>
    </submittedName>
</protein>
<dbReference type="AlphaFoldDB" id="A0A1M6B555"/>
<name>A0A1M6B555_9CLOT</name>
<sequence>MDIDKLPETANIKSNYYTYETFIPFYNKISLSDDMFPKNTSCEVKILNVNINPLMEYSMEDSHIKVQGKINYKIASEFTFLTPKGERSVSLILSHFALNLDRYLVFIDSNLFQSFYVSLICNNINSSLILSKYKYELNKLLFRGDFKFNIMMEYKGDIENGSFEGDLHHWIIPSISSKLVTIVEKFKDISPMEGLKFAVLNTEGEDSTAIMYQRFHGKKGTTLKGYSFFLSGDIPLFDNFAEIVIKNKSDSFEEIIFKASVNSTGNTPWSLWSYELNVEDDYILEARVKNQGDPIFQSVLALDGIHLLKT</sequence>
<dbReference type="RefSeq" id="WP_073003750.1">
    <property type="nucleotide sequence ID" value="NZ_FQZO01000001.1"/>
</dbReference>
<evidence type="ECO:0000313" key="2">
    <source>
        <dbReference type="Proteomes" id="UP000184080"/>
    </source>
</evidence>
<proteinExistence type="predicted"/>
<dbReference type="EMBL" id="FQZO01000001">
    <property type="protein sequence ID" value="SHI43835.1"/>
    <property type="molecule type" value="Genomic_DNA"/>
</dbReference>
<dbReference type="Proteomes" id="UP000184080">
    <property type="component" value="Unassembled WGS sequence"/>
</dbReference>
<accession>A0A1M6B555</accession>
<keyword evidence="2" id="KW-1185">Reference proteome</keyword>
<organism evidence="1 2">
    <name type="scientific">Clostridium amylolyticum</name>
    <dbReference type="NCBI Taxonomy" id="1121298"/>
    <lineage>
        <taxon>Bacteria</taxon>
        <taxon>Bacillati</taxon>
        <taxon>Bacillota</taxon>
        <taxon>Clostridia</taxon>
        <taxon>Eubacteriales</taxon>
        <taxon>Clostridiaceae</taxon>
        <taxon>Clostridium</taxon>
    </lineage>
</organism>
<dbReference type="OrthoDB" id="9986245at2"/>